<evidence type="ECO:0000256" key="9">
    <source>
        <dbReference type="ARBA" id="ARBA00023306"/>
    </source>
</evidence>
<dbReference type="GO" id="GO:0007059">
    <property type="term" value="P:chromosome segregation"/>
    <property type="evidence" value="ECO:0007669"/>
    <property type="project" value="UniProtKB-UniRule"/>
</dbReference>
<dbReference type="HAMAP" id="MF_01808">
    <property type="entry name" value="Recomb_XerC_XerD"/>
    <property type="match status" value="1"/>
</dbReference>
<dbReference type="InterPro" id="IPR023009">
    <property type="entry name" value="Tyrosine_recombinase_XerC/XerD"/>
</dbReference>
<keyword evidence="4 10" id="KW-0132">Cell division</keyword>
<evidence type="ECO:0000256" key="8">
    <source>
        <dbReference type="ARBA" id="ARBA00023172"/>
    </source>
</evidence>
<feature type="domain" description="Tyr recombinase" evidence="11">
    <location>
        <begin position="127"/>
        <end position="313"/>
    </location>
</feature>
<dbReference type="PANTHER" id="PTHR30349">
    <property type="entry name" value="PHAGE INTEGRASE-RELATED"/>
    <property type="match status" value="1"/>
</dbReference>
<evidence type="ECO:0000256" key="2">
    <source>
        <dbReference type="ARBA" id="ARBA00010450"/>
    </source>
</evidence>
<dbReference type="RefSeq" id="WP_007572572.1">
    <property type="nucleotide sequence ID" value="NZ_AGUD01000079.1"/>
</dbReference>
<dbReference type="InterPro" id="IPR011932">
    <property type="entry name" value="Recomb_XerD"/>
</dbReference>
<sequence>MQPLAAPAPQRQLTGLVLDFLAYLEFERGLSRNTLDAYRSDLQQYGIFLDARGVGVLEATGEDITAFLDGLAAGGTNADGSPRRPAAAATIQRKAACLRSFYRHVRREGLLEADPTADVRGPRKREQLPKVLTRAEVAKLLAMPTNHDEVSTIALRDRAILELMYACGLRASEATGLDVGDVDLEEGMLRARGKGSKERLVPVGRRAVEAVTRYLRDARGGLVGGGSERALFVNARGGRLSRQGLYKIVQRHARSAGLEGRMSPHTLRHSFATHLLAGGCDLRTLQEMLGHADIATTQMYTHLSAQRLQDVYRSAHPRAQHAPA</sequence>
<name>H0E3R0_9ACTN</name>
<comment type="similarity">
    <text evidence="10">Belongs to the 'phage' integrase family. XerC subfamily.</text>
</comment>
<evidence type="ECO:0000313" key="13">
    <source>
        <dbReference type="EMBL" id="EHN11680.1"/>
    </source>
</evidence>
<dbReference type="NCBIfam" id="TIGR02225">
    <property type="entry name" value="recomb_XerD"/>
    <property type="match status" value="1"/>
</dbReference>
<evidence type="ECO:0000256" key="5">
    <source>
        <dbReference type="ARBA" id="ARBA00022829"/>
    </source>
</evidence>
<evidence type="ECO:0000256" key="4">
    <source>
        <dbReference type="ARBA" id="ARBA00022618"/>
    </source>
</evidence>
<dbReference type="GO" id="GO:0051301">
    <property type="term" value="P:cell division"/>
    <property type="evidence" value="ECO:0007669"/>
    <property type="project" value="UniProtKB-KW"/>
</dbReference>
<feature type="active site" description="O-(3'-phospho-DNA)-tyrosine intermediate" evidence="10">
    <location>
        <position position="300"/>
    </location>
</feature>
<gene>
    <name evidence="10" type="primary">xerC</name>
    <name evidence="13" type="ORF">PAI11_14340</name>
</gene>
<keyword evidence="7 10" id="KW-0238">DNA-binding</keyword>
<dbReference type="Pfam" id="PF00589">
    <property type="entry name" value="Phage_integrase"/>
    <property type="match status" value="1"/>
</dbReference>
<keyword evidence="9 10" id="KW-0131">Cell cycle</keyword>
<dbReference type="Gene3D" id="1.10.150.130">
    <property type="match status" value="1"/>
</dbReference>
<dbReference type="SUPFAM" id="SSF56349">
    <property type="entry name" value="DNA breaking-rejoining enzymes"/>
    <property type="match status" value="1"/>
</dbReference>
<evidence type="ECO:0000256" key="1">
    <source>
        <dbReference type="ARBA" id="ARBA00004496"/>
    </source>
</evidence>
<dbReference type="PROSITE" id="PS51898">
    <property type="entry name" value="TYR_RECOMBINASE"/>
    <property type="match status" value="1"/>
</dbReference>
<evidence type="ECO:0000256" key="6">
    <source>
        <dbReference type="ARBA" id="ARBA00022908"/>
    </source>
</evidence>
<dbReference type="PATRIC" id="fig|1097667.3.peg.1424"/>
<dbReference type="InterPro" id="IPR050090">
    <property type="entry name" value="Tyrosine_recombinase_XerCD"/>
</dbReference>
<dbReference type="EMBL" id="AGUD01000079">
    <property type="protein sequence ID" value="EHN11680.1"/>
    <property type="molecule type" value="Genomic_DNA"/>
</dbReference>
<feature type="active site" evidence="10">
    <location>
        <position position="268"/>
    </location>
</feature>
<comment type="subunit">
    <text evidence="10">Forms a cyclic heterotetrameric complex composed of two molecules of XerC and two molecules of XerD.</text>
</comment>
<reference evidence="13 14" key="1">
    <citation type="journal article" date="2013" name="Biodegradation">
        <title>Quantitative proteomic analysis of ibuprofen-degrading Patulibacter sp. strain I11.</title>
        <authorList>
            <person name="Almeida B."/>
            <person name="Kjeldal H."/>
            <person name="Lolas I."/>
            <person name="Knudsen A.D."/>
            <person name="Carvalho G."/>
            <person name="Nielsen K.L."/>
            <person name="Barreto Crespo M.T."/>
            <person name="Stensballe A."/>
            <person name="Nielsen J.L."/>
        </authorList>
    </citation>
    <scope>NUCLEOTIDE SEQUENCE [LARGE SCALE GENOMIC DNA]</scope>
    <source>
        <strain evidence="13 14">I11</strain>
    </source>
</reference>
<dbReference type="GO" id="GO:0006313">
    <property type="term" value="P:DNA transposition"/>
    <property type="evidence" value="ECO:0007669"/>
    <property type="project" value="UniProtKB-UniRule"/>
</dbReference>
<dbReference type="InterPro" id="IPR013762">
    <property type="entry name" value="Integrase-like_cat_sf"/>
</dbReference>
<feature type="active site" evidence="10">
    <location>
        <position position="265"/>
    </location>
</feature>
<dbReference type="InterPro" id="IPR044068">
    <property type="entry name" value="CB"/>
</dbReference>
<dbReference type="Proteomes" id="UP000005143">
    <property type="component" value="Unassembled WGS sequence"/>
</dbReference>
<dbReference type="CDD" id="cd00798">
    <property type="entry name" value="INT_XerDC_C"/>
    <property type="match status" value="1"/>
</dbReference>
<evidence type="ECO:0000313" key="14">
    <source>
        <dbReference type="Proteomes" id="UP000005143"/>
    </source>
</evidence>
<dbReference type="PANTHER" id="PTHR30349:SF81">
    <property type="entry name" value="TYROSINE RECOMBINASE XERC"/>
    <property type="match status" value="1"/>
</dbReference>
<keyword evidence="14" id="KW-1185">Reference proteome</keyword>
<keyword evidence="5 10" id="KW-0159">Chromosome partition</keyword>
<keyword evidence="3 10" id="KW-0963">Cytoplasm</keyword>
<dbReference type="InterPro" id="IPR011010">
    <property type="entry name" value="DNA_brk_join_enz"/>
</dbReference>
<dbReference type="GO" id="GO:0005737">
    <property type="term" value="C:cytoplasm"/>
    <property type="evidence" value="ECO:0007669"/>
    <property type="project" value="UniProtKB-SubCell"/>
</dbReference>
<feature type="active site" evidence="10">
    <location>
        <position position="291"/>
    </location>
</feature>
<feature type="active site" evidence="10">
    <location>
        <position position="170"/>
    </location>
</feature>
<keyword evidence="8 10" id="KW-0233">DNA recombination</keyword>
<dbReference type="InterPro" id="IPR002104">
    <property type="entry name" value="Integrase_catalytic"/>
</dbReference>
<dbReference type="GO" id="GO:0003677">
    <property type="term" value="F:DNA binding"/>
    <property type="evidence" value="ECO:0007669"/>
    <property type="project" value="UniProtKB-UniRule"/>
</dbReference>
<organism evidence="13 14">
    <name type="scientific">Patulibacter medicamentivorans</name>
    <dbReference type="NCBI Taxonomy" id="1097667"/>
    <lineage>
        <taxon>Bacteria</taxon>
        <taxon>Bacillati</taxon>
        <taxon>Actinomycetota</taxon>
        <taxon>Thermoleophilia</taxon>
        <taxon>Solirubrobacterales</taxon>
        <taxon>Patulibacteraceae</taxon>
        <taxon>Patulibacter</taxon>
    </lineage>
</organism>
<evidence type="ECO:0000256" key="3">
    <source>
        <dbReference type="ARBA" id="ARBA00022490"/>
    </source>
</evidence>
<dbReference type="NCBIfam" id="NF001399">
    <property type="entry name" value="PRK00283.1"/>
    <property type="match status" value="1"/>
</dbReference>
<dbReference type="Gene3D" id="1.10.443.10">
    <property type="entry name" value="Intergrase catalytic core"/>
    <property type="match status" value="1"/>
</dbReference>
<dbReference type="GO" id="GO:0009037">
    <property type="term" value="F:tyrosine-based site-specific recombinase activity"/>
    <property type="evidence" value="ECO:0007669"/>
    <property type="project" value="UniProtKB-UniRule"/>
</dbReference>
<dbReference type="SUPFAM" id="SSF47823">
    <property type="entry name" value="lambda integrase-like, N-terminal domain"/>
    <property type="match status" value="1"/>
</dbReference>
<evidence type="ECO:0000256" key="7">
    <source>
        <dbReference type="ARBA" id="ARBA00023125"/>
    </source>
</evidence>
<dbReference type="OrthoDB" id="9801717at2"/>
<accession>H0E3R0</accession>
<evidence type="ECO:0000259" key="11">
    <source>
        <dbReference type="PROSITE" id="PS51898"/>
    </source>
</evidence>
<comment type="function">
    <text evidence="10">Site-specific tyrosine recombinase, which acts by catalyzing the cutting and rejoining of the recombining DNA molecules. The XerC-XerD complex is essential to convert dimers of the bacterial chromosome into monomers to permit their segregation at cell division. It also contributes to the segregational stability of plasmids.</text>
</comment>
<feature type="domain" description="Core-binding (CB)" evidence="12">
    <location>
        <begin position="11"/>
        <end position="106"/>
    </location>
</feature>
<protein>
    <recommendedName>
        <fullName evidence="10">Tyrosine recombinase XerC</fullName>
    </recommendedName>
</protein>
<comment type="similarity">
    <text evidence="2">Belongs to the 'phage' integrase family. XerD subfamily.</text>
</comment>
<dbReference type="InterPro" id="IPR004107">
    <property type="entry name" value="Integrase_SAM-like_N"/>
</dbReference>
<comment type="subcellular location">
    <subcellularLocation>
        <location evidence="1 10">Cytoplasm</location>
    </subcellularLocation>
</comment>
<comment type="caution">
    <text evidence="13">The sequence shown here is derived from an EMBL/GenBank/DDBJ whole genome shotgun (WGS) entry which is preliminary data.</text>
</comment>
<keyword evidence="6 10" id="KW-0229">DNA integration</keyword>
<evidence type="ECO:0000256" key="10">
    <source>
        <dbReference type="HAMAP-Rule" id="MF_01808"/>
    </source>
</evidence>
<dbReference type="Pfam" id="PF02899">
    <property type="entry name" value="Phage_int_SAM_1"/>
    <property type="match status" value="1"/>
</dbReference>
<proteinExistence type="inferred from homology"/>
<dbReference type="PROSITE" id="PS51900">
    <property type="entry name" value="CB"/>
    <property type="match status" value="1"/>
</dbReference>
<feature type="active site" evidence="10">
    <location>
        <position position="194"/>
    </location>
</feature>
<dbReference type="AlphaFoldDB" id="H0E3R0"/>
<dbReference type="InterPro" id="IPR010998">
    <property type="entry name" value="Integrase_recombinase_N"/>
</dbReference>
<evidence type="ECO:0000259" key="12">
    <source>
        <dbReference type="PROSITE" id="PS51900"/>
    </source>
</evidence>